<dbReference type="RefSeq" id="YP_010084239.1">
    <property type="nucleotide sequence ID" value="NC_055110.1"/>
</dbReference>
<dbReference type="KEGG" id="vg:65246887"/>
<accession>Q9WIE0</accession>
<evidence type="ECO:0000313" key="1">
    <source>
        <dbReference type="EMBL" id="CAB43525.1"/>
    </source>
</evidence>
<gene>
    <name evidence="1" type="primary">TnBV1</name>
</gene>
<sequence>MNNYYKNKKIFVPREWQKVSPLVLRVLLEVKIDYFVKVFNSVEGVFAEFEEIIAFLTFDGDRLYFKRWSDFNNQLDRSSYYAINLDIIDTNKYFQQNKTKKASSRRSLALSGFRYVSLNIVIDL</sequence>
<reference evidence="1" key="1">
    <citation type="journal article" date="1999" name="Insect Biochem. Mol. Biol.">
        <title>Cardiochiles nigriceps polydnavirus: molecular characterization and gene expression in parasitized Heliothis virescens larvae.</title>
        <authorList>
            <person name="Varricchio P."/>
            <person name="Falabella P."/>
            <person name="Sordetti R."/>
            <person name="Graziani F."/>
            <person name="Malva C."/>
            <person name="Pennacchio F."/>
        </authorList>
    </citation>
    <scope>NUCLEOTIDE SEQUENCE</scope>
</reference>
<reference evidence="1" key="2">
    <citation type="submission" date="1999-05" db="EMBL/GenBank/DDBJ databases">
        <authorList>
            <person name="Malva C.P."/>
        </authorList>
    </citation>
    <scope>NUCLEOTIDE SEQUENCE</scope>
</reference>
<dbReference type="GeneID" id="65246887"/>
<protein>
    <submittedName>
        <fullName evidence="1">Uncharacterized protein TnBV1</fullName>
    </submittedName>
</protein>
<dbReference type="EMBL" id="Y19010">
    <property type="protein sequence ID" value="CAB43525.1"/>
    <property type="molecule type" value="mRNA"/>
</dbReference>
<proteinExistence type="evidence at transcript level"/>
<organism evidence="1">
    <name type="scientific">Bracoviriform nigricipitis</name>
    <dbReference type="NCBI Taxonomy" id="2169782"/>
    <lineage>
        <taxon>Viruses</taxon>
        <taxon>Viruses incertae sedis</taxon>
        <taxon>Polydnaviriformidae</taxon>
        <taxon>Bracoviriform</taxon>
    </lineage>
</organism>
<name>Q9WIE0_9VIRU</name>